<evidence type="ECO:0000313" key="3">
    <source>
        <dbReference type="Proteomes" id="UP000010824"/>
    </source>
</evidence>
<evidence type="ECO:0000313" key="2">
    <source>
        <dbReference type="EMBL" id="AGB03567.1"/>
    </source>
</evidence>
<evidence type="ECO:0000256" key="1">
    <source>
        <dbReference type="SAM" id="Phobius"/>
    </source>
</evidence>
<name>L0HFQ5_METFS</name>
<dbReference type="EMBL" id="CP003167">
    <property type="protein sequence ID" value="AGB03567.1"/>
    <property type="molecule type" value="Genomic_DNA"/>
</dbReference>
<proteinExistence type="predicted"/>
<keyword evidence="1" id="KW-0812">Transmembrane</keyword>
<dbReference type="HOGENOM" id="CLU_091970_3_2_2"/>
<keyword evidence="1" id="KW-0472">Membrane</keyword>
<reference evidence="3" key="1">
    <citation type="submission" date="2011-12" db="EMBL/GenBank/DDBJ databases">
        <title>Complete sequence of Methanoregula formicicum SMSP.</title>
        <authorList>
            <person name="Lucas S."/>
            <person name="Han J."/>
            <person name="Lapidus A."/>
            <person name="Cheng J.-F."/>
            <person name="Goodwin L."/>
            <person name="Pitluck S."/>
            <person name="Peters L."/>
            <person name="Ovchinnikova G."/>
            <person name="Teshima H."/>
            <person name="Detter J.C."/>
            <person name="Han C."/>
            <person name="Tapia R."/>
            <person name="Land M."/>
            <person name="Hauser L."/>
            <person name="Kyrpides N."/>
            <person name="Ivanova N."/>
            <person name="Pagani I."/>
            <person name="Imachi H."/>
            <person name="Tamaki H."/>
            <person name="Sekiguchi Y."/>
            <person name="Kamagata Y."/>
            <person name="Cadillo-Quiroz H."/>
            <person name="Zinder S."/>
            <person name="Liu W.-T."/>
            <person name="Woyke T."/>
        </authorList>
    </citation>
    <scope>NUCLEOTIDE SEQUENCE [LARGE SCALE GENOMIC DNA]</scope>
    <source>
        <strain evidence="3">DSM 22288 / NBRC 105244 / SMSP</strain>
    </source>
</reference>
<dbReference type="STRING" id="593750.Metfor_2575"/>
<accession>L0HFQ5</accession>
<dbReference type="AlphaFoldDB" id="L0HFQ5"/>
<feature type="transmembrane region" description="Helical" evidence="1">
    <location>
        <begin position="68"/>
        <end position="89"/>
    </location>
</feature>
<dbReference type="Pfam" id="PF06961">
    <property type="entry name" value="DUF1294"/>
    <property type="match status" value="1"/>
</dbReference>
<dbReference type="InterPro" id="IPR010718">
    <property type="entry name" value="DUF1294"/>
</dbReference>
<protein>
    <submittedName>
        <fullName evidence="2">Putative membrane protein</fullName>
    </submittedName>
</protein>
<dbReference type="PIRSF" id="PIRSF002599">
    <property type="entry name" value="Cold_shock_A"/>
    <property type="match status" value="1"/>
</dbReference>
<reference evidence="2 3" key="2">
    <citation type="journal article" date="2014" name="Genome Announc.">
        <title>Complete Genome Sequence of Methanoregula formicica SMSPT, a Mesophilic Hydrogenotrophic Methanogen Isolated from a Methanogenic Upflow Anaerobic Sludge Blanket Reactor.</title>
        <authorList>
            <person name="Yamamoto K."/>
            <person name="Tamaki H."/>
            <person name="Cadillo-Quiroz H."/>
            <person name="Imachi H."/>
            <person name="Kyrpides N."/>
            <person name="Woyke T."/>
            <person name="Goodwin L."/>
            <person name="Zinder S.H."/>
            <person name="Kamagata Y."/>
            <person name="Liu W.T."/>
        </authorList>
    </citation>
    <scope>NUCLEOTIDE SEQUENCE [LARGE SCALE GENOMIC DNA]</scope>
    <source>
        <strain evidence="3">DSM 22288 / NBRC 105244 / SMSP</strain>
    </source>
</reference>
<dbReference type="InParanoid" id="L0HFQ5"/>
<keyword evidence="3" id="KW-1185">Reference proteome</keyword>
<gene>
    <name evidence="2" type="ordered locus">Metfor_2575</name>
</gene>
<feature type="transmembrane region" description="Helical" evidence="1">
    <location>
        <begin position="39"/>
        <end position="56"/>
    </location>
</feature>
<organism evidence="2 3">
    <name type="scientific">Methanoregula formicica (strain DSM 22288 / NBRC 105244 / SMSP)</name>
    <dbReference type="NCBI Taxonomy" id="593750"/>
    <lineage>
        <taxon>Archaea</taxon>
        <taxon>Methanobacteriati</taxon>
        <taxon>Methanobacteriota</taxon>
        <taxon>Stenosarchaea group</taxon>
        <taxon>Methanomicrobia</taxon>
        <taxon>Methanomicrobiales</taxon>
        <taxon>Methanoregulaceae</taxon>
        <taxon>Methanoregula</taxon>
    </lineage>
</organism>
<sequence length="91" mass="10364" precursor="true">MDLLSVLAGVYLCLNLIAALAFARDKSRAKRNTWRTSENLLLVLAFLGPFGAFLSMQLFHHKTRKLRFLLVPVFLILHGAVILYLLLILRL</sequence>
<dbReference type="eggNOG" id="arCOG04983">
    <property type="taxonomic scope" value="Archaea"/>
</dbReference>
<dbReference type="Proteomes" id="UP000010824">
    <property type="component" value="Chromosome"/>
</dbReference>
<dbReference type="KEGG" id="mfo:Metfor_2575"/>
<dbReference type="GO" id="GO:0003676">
    <property type="term" value="F:nucleic acid binding"/>
    <property type="evidence" value="ECO:0007669"/>
    <property type="project" value="InterPro"/>
</dbReference>
<dbReference type="InterPro" id="IPR012156">
    <property type="entry name" value="Cold_shock_CspA"/>
</dbReference>
<keyword evidence="1" id="KW-1133">Transmembrane helix</keyword>